<sequence length="245" mass="26972">MRRGGWRGMFLLAVLLAAALSLCYRVTEERGLLQTGKELEEELPLCSVETEEQMAAFTFEVTDETGQVSELLDLLSQHGSSASFFVTGEWAGANQDLAAEIVRLGNDLGFLGEICRDMSLLGRKEAAEELEQGAELLQDLQEQAGTRQSLLFRAPYGEVSDELLHAARNAGFTVVGWNVDSMDWKGYGTDAVVKLVLQKNELKKGSIVRFHAEAEDTPDAVERILQEMETTGWQAVSVSRLAGEQ</sequence>
<protein>
    <submittedName>
        <fullName evidence="2">Polysaccharide deacetylase family protein</fullName>
    </submittedName>
</protein>
<dbReference type="InterPro" id="IPR011330">
    <property type="entry name" value="Glyco_hydro/deAcase_b/a-brl"/>
</dbReference>
<dbReference type="CDD" id="cd10917">
    <property type="entry name" value="CE4_NodB_like_6s_7s"/>
    <property type="match status" value="1"/>
</dbReference>
<dbReference type="GO" id="GO:0016810">
    <property type="term" value="F:hydrolase activity, acting on carbon-nitrogen (but not peptide) bonds"/>
    <property type="evidence" value="ECO:0007669"/>
    <property type="project" value="InterPro"/>
</dbReference>
<evidence type="ECO:0000313" key="2">
    <source>
        <dbReference type="EMBL" id="HIX78198.1"/>
    </source>
</evidence>
<comment type="caution">
    <text evidence="2">The sequence shown here is derived from an EMBL/GenBank/DDBJ whole genome shotgun (WGS) entry which is preliminary data.</text>
</comment>
<gene>
    <name evidence="2" type="ORF">H9734_11500</name>
</gene>
<dbReference type="Pfam" id="PF01522">
    <property type="entry name" value="Polysacc_deac_1"/>
    <property type="match status" value="1"/>
</dbReference>
<name>A0A9D1XET7_9FIRM</name>
<organism evidence="2 3">
    <name type="scientific">Candidatus Fusicatenibacter merdavium</name>
    <dbReference type="NCBI Taxonomy" id="2838600"/>
    <lineage>
        <taxon>Bacteria</taxon>
        <taxon>Bacillati</taxon>
        <taxon>Bacillota</taxon>
        <taxon>Clostridia</taxon>
        <taxon>Lachnospirales</taxon>
        <taxon>Lachnospiraceae</taxon>
        <taxon>Fusicatenibacter</taxon>
    </lineage>
</organism>
<dbReference type="Proteomes" id="UP000886890">
    <property type="component" value="Unassembled WGS sequence"/>
</dbReference>
<dbReference type="InterPro" id="IPR002509">
    <property type="entry name" value="NODB_dom"/>
</dbReference>
<dbReference type="GO" id="GO:0005975">
    <property type="term" value="P:carbohydrate metabolic process"/>
    <property type="evidence" value="ECO:0007669"/>
    <property type="project" value="InterPro"/>
</dbReference>
<dbReference type="PROSITE" id="PS51677">
    <property type="entry name" value="NODB"/>
    <property type="match status" value="1"/>
</dbReference>
<dbReference type="PANTHER" id="PTHR10587">
    <property type="entry name" value="GLYCOSYL TRANSFERASE-RELATED"/>
    <property type="match status" value="1"/>
</dbReference>
<dbReference type="Gene3D" id="3.20.20.370">
    <property type="entry name" value="Glycoside hydrolase/deacetylase"/>
    <property type="match status" value="1"/>
</dbReference>
<reference evidence="2" key="1">
    <citation type="journal article" date="2021" name="PeerJ">
        <title>Extensive microbial diversity within the chicken gut microbiome revealed by metagenomics and culture.</title>
        <authorList>
            <person name="Gilroy R."/>
            <person name="Ravi A."/>
            <person name="Getino M."/>
            <person name="Pursley I."/>
            <person name="Horton D.L."/>
            <person name="Alikhan N.F."/>
            <person name="Baker D."/>
            <person name="Gharbi K."/>
            <person name="Hall N."/>
            <person name="Watson M."/>
            <person name="Adriaenssens E.M."/>
            <person name="Foster-Nyarko E."/>
            <person name="Jarju S."/>
            <person name="Secka A."/>
            <person name="Antonio M."/>
            <person name="Oren A."/>
            <person name="Chaudhuri R.R."/>
            <person name="La Ragione R."/>
            <person name="Hildebrand F."/>
            <person name="Pallen M.J."/>
        </authorList>
    </citation>
    <scope>NUCLEOTIDE SEQUENCE</scope>
    <source>
        <strain evidence="2">CHK183-1962</strain>
    </source>
</reference>
<accession>A0A9D1XET7</accession>
<dbReference type="InterPro" id="IPR050248">
    <property type="entry name" value="Polysacc_deacetylase_ArnD"/>
</dbReference>
<proteinExistence type="predicted"/>
<dbReference type="AlphaFoldDB" id="A0A9D1XET7"/>
<dbReference type="PANTHER" id="PTHR10587:SF128">
    <property type="entry name" value="POLYSACCHARIDE DEACETYLASE PDAB-RELATED"/>
    <property type="match status" value="1"/>
</dbReference>
<evidence type="ECO:0000259" key="1">
    <source>
        <dbReference type="PROSITE" id="PS51677"/>
    </source>
</evidence>
<reference evidence="2" key="2">
    <citation type="submission" date="2021-04" db="EMBL/GenBank/DDBJ databases">
        <authorList>
            <person name="Gilroy R."/>
        </authorList>
    </citation>
    <scope>NUCLEOTIDE SEQUENCE</scope>
    <source>
        <strain evidence="2">CHK183-1962</strain>
    </source>
</reference>
<feature type="domain" description="NodB homology" evidence="1">
    <location>
        <begin position="53"/>
        <end position="236"/>
    </location>
</feature>
<dbReference type="SUPFAM" id="SSF88713">
    <property type="entry name" value="Glycoside hydrolase/deacetylase"/>
    <property type="match status" value="1"/>
</dbReference>
<dbReference type="GO" id="GO:0016020">
    <property type="term" value="C:membrane"/>
    <property type="evidence" value="ECO:0007669"/>
    <property type="project" value="TreeGrafter"/>
</dbReference>
<dbReference type="EMBL" id="DXEK01000189">
    <property type="protein sequence ID" value="HIX78198.1"/>
    <property type="molecule type" value="Genomic_DNA"/>
</dbReference>
<evidence type="ECO:0000313" key="3">
    <source>
        <dbReference type="Proteomes" id="UP000886890"/>
    </source>
</evidence>